<feature type="chain" id="PRO_5046630034" evidence="5">
    <location>
        <begin position="20"/>
        <end position="487"/>
    </location>
</feature>
<keyword evidence="4" id="KW-0106">Calcium</keyword>
<comment type="caution">
    <text evidence="7">The sequence shown here is derived from an EMBL/GenBank/DDBJ whole genome shotgun (WGS) entry which is preliminary data.</text>
</comment>
<dbReference type="InterPro" id="IPR017850">
    <property type="entry name" value="Alkaline_phosphatase_core_sf"/>
</dbReference>
<dbReference type="InterPro" id="IPR050738">
    <property type="entry name" value="Sulfatase"/>
</dbReference>
<accession>A0ABU5MSA6</accession>
<dbReference type="InterPro" id="IPR000917">
    <property type="entry name" value="Sulfatase_N"/>
</dbReference>
<organism evidence="7 8">
    <name type="scientific">Pontiella agarivorans</name>
    <dbReference type="NCBI Taxonomy" id="3038953"/>
    <lineage>
        <taxon>Bacteria</taxon>
        <taxon>Pseudomonadati</taxon>
        <taxon>Kiritimatiellota</taxon>
        <taxon>Kiritimatiellia</taxon>
        <taxon>Kiritimatiellales</taxon>
        <taxon>Pontiellaceae</taxon>
        <taxon>Pontiella</taxon>
    </lineage>
</organism>
<evidence type="ECO:0000256" key="4">
    <source>
        <dbReference type="ARBA" id="ARBA00022837"/>
    </source>
</evidence>
<dbReference type="PANTHER" id="PTHR42693">
    <property type="entry name" value="ARYLSULFATASE FAMILY MEMBER"/>
    <property type="match status" value="1"/>
</dbReference>
<dbReference type="Pfam" id="PF00884">
    <property type="entry name" value="Sulfatase"/>
    <property type="match status" value="1"/>
</dbReference>
<keyword evidence="8" id="KW-1185">Reference proteome</keyword>
<keyword evidence="3" id="KW-0378">Hydrolase</keyword>
<comment type="similarity">
    <text evidence="1">Belongs to the sulfatase family.</text>
</comment>
<evidence type="ECO:0000256" key="5">
    <source>
        <dbReference type="SAM" id="SignalP"/>
    </source>
</evidence>
<dbReference type="PANTHER" id="PTHR42693:SF53">
    <property type="entry name" value="ENDO-4-O-SULFATASE"/>
    <property type="match status" value="1"/>
</dbReference>
<evidence type="ECO:0000256" key="3">
    <source>
        <dbReference type="ARBA" id="ARBA00022801"/>
    </source>
</evidence>
<protein>
    <submittedName>
        <fullName evidence="7">Sulfatase-like hydrolase/transferase</fullName>
    </submittedName>
</protein>
<dbReference type="Gene3D" id="3.40.720.10">
    <property type="entry name" value="Alkaline Phosphatase, subunit A"/>
    <property type="match status" value="1"/>
</dbReference>
<evidence type="ECO:0000259" key="6">
    <source>
        <dbReference type="Pfam" id="PF00884"/>
    </source>
</evidence>
<evidence type="ECO:0000313" key="8">
    <source>
        <dbReference type="Proteomes" id="UP001290861"/>
    </source>
</evidence>
<feature type="domain" description="Sulfatase N-terminal" evidence="6">
    <location>
        <begin position="23"/>
        <end position="355"/>
    </location>
</feature>
<dbReference type="RefSeq" id="WP_322606804.1">
    <property type="nucleotide sequence ID" value="NZ_JARVCO010000002.1"/>
</dbReference>
<dbReference type="PROSITE" id="PS00523">
    <property type="entry name" value="SULFATASE_1"/>
    <property type="match status" value="1"/>
</dbReference>
<dbReference type="Gene3D" id="3.30.1120.10">
    <property type="match status" value="1"/>
</dbReference>
<evidence type="ECO:0000256" key="2">
    <source>
        <dbReference type="ARBA" id="ARBA00022723"/>
    </source>
</evidence>
<name>A0ABU5MSA6_9BACT</name>
<feature type="signal peptide" evidence="5">
    <location>
        <begin position="1"/>
        <end position="19"/>
    </location>
</feature>
<dbReference type="Proteomes" id="UP001290861">
    <property type="component" value="Unassembled WGS sequence"/>
</dbReference>
<proteinExistence type="inferred from homology"/>
<dbReference type="SUPFAM" id="SSF53649">
    <property type="entry name" value="Alkaline phosphatase-like"/>
    <property type="match status" value="1"/>
</dbReference>
<evidence type="ECO:0000256" key="1">
    <source>
        <dbReference type="ARBA" id="ARBA00008779"/>
    </source>
</evidence>
<gene>
    <name evidence="7" type="ORF">P9H32_00035</name>
</gene>
<sequence>MKWIKLISTTLLLAGAVQAANRPNFIMMMCDDMGYGDVGFNGHPYVQTPHLDKLAADGANLTHFYSIGPVCSPTRVSLVTGRHHYRMGVFSANRAHLPKEEYTIARMLKSKGYTTGHFGKWHMGTLSREISPKGKGRKPELNYAPPWERDYDHSFVTEVAVKTWNPTEGRQAPNNFYYEDGVVTTENLRGGSSRIIMDRVIPFIDQAVESDTPFLSVIWFNAPHKDVEAGPDYLKRYEGFGGAAHYFGCISEVDDQVGRLRAELERLGVADNTVIFFTSDNGPLGGVLKSKETYGKSKNRLTGNSGGFTGGKRDATEGGVRVPGLACWPGQIEPGSVIDVPMSVLDYLPTLAGALEVELPQDRVLDGENVLPILRGKKQVHDKSIPFRYENDAWIVKGKMKLMIQSPTDPSKDRMFDLSTDKTEADNVLKHYPEQAAEMRKELLAFLDSAKYSHAGREYGTDFRPVEEWHALGMLSRKMKKKAKEEQ</sequence>
<dbReference type="EMBL" id="JARVCO010000002">
    <property type="protein sequence ID" value="MDZ8116998.1"/>
    <property type="molecule type" value="Genomic_DNA"/>
</dbReference>
<keyword evidence="5" id="KW-0732">Signal</keyword>
<reference evidence="7 8" key="1">
    <citation type="journal article" date="2024" name="Appl. Environ. Microbiol.">
        <title>Pontiella agarivorans sp. nov., a novel marine anaerobic bacterium capable of degrading macroalgal polysaccharides and fixing nitrogen.</title>
        <authorList>
            <person name="Liu N."/>
            <person name="Kivenson V."/>
            <person name="Peng X."/>
            <person name="Cui Z."/>
            <person name="Lankiewicz T.S."/>
            <person name="Gosselin K.M."/>
            <person name="English C.J."/>
            <person name="Blair E.M."/>
            <person name="O'Malley M.A."/>
            <person name="Valentine D.L."/>
        </authorList>
    </citation>
    <scope>NUCLEOTIDE SEQUENCE [LARGE SCALE GENOMIC DNA]</scope>
    <source>
        <strain evidence="7 8">NLcol2</strain>
    </source>
</reference>
<evidence type="ECO:0000313" key="7">
    <source>
        <dbReference type="EMBL" id="MDZ8116998.1"/>
    </source>
</evidence>
<dbReference type="InterPro" id="IPR024607">
    <property type="entry name" value="Sulfatase_CS"/>
</dbReference>
<keyword evidence="2" id="KW-0479">Metal-binding</keyword>